<sequence length="350" mass="40092">MKFLKMLGKLKRLKILQFLAFSSSVLLLLSACSQQKQTKSAFVPKIVKSKPSESNSKTKSTPTKGKAIDSSINPKRTATVIAVYAAKKYGSDWQKTLTEEKENGIAVAVKNSEYFPHVPSSFGVVYQIGDHEVLYTLKQVGQDNVVYLYTNNGVKELGQATFRTMSQYLKENGWDYLISKYVRKTKIFDLRISPKLMSQKMQGDVGAFIMPLAMRGNWYSYFNKHMNTTTIGLNYTIDNGEKYELHRIDDRFFEHKTYGEMSKDYQIRTENWKMTGELSRKIHGIRWINFRAWMQGAGDGIYFGLHSEMGQPVLVAASGASIATDQIYWKTPQLALQNKNKEFSDLYYLR</sequence>
<comment type="caution">
    <text evidence="3">The sequence shown here is derived from an EMBL/GenBank/DDBJ whole genome shotgun (WGS) entry which is preliminary data.</text>
</comment>
<organism evidence="3 4">
    <name type="scientific">Lactobacillus kullabergensis</name>
    <dbReference type="NCBI Taxonomy" id="1218493"/>
    <lineage>
        <taxon>Bacteria</taxon>
        <taxon>Bacillati</taxon>
        <taxon>Bacillota</taxon>
        <taxon>Bacilli</taxon>
        <taxon>Lactobacillales</taxon>
        <taxon>Lactobacillaceae</taxon>
        <taxon>Lactobacillus</taxon>
    </lineage>
</organism>
<evidence type="ECO:0000313" key="4">
    <source>
        <dbReference type="Proteomes" id="UP000033533"/>
    </source>
</evidence>
<dbReference type="OrthoDB" id="2315357at2"/>
<keyword evidence="2" id="KW-0732">Signal</keyword>
<evidence type="ECO:0000256" key="2">
    <source>
        <dbReference type="SAM" id="SignalP"/>
    </source>
</evidence>
<evidence type="ECO:0000256" key="1">
    <source>
        <dbReference type="SAM" id="MobiDB-lite"/>
    </source>
</evidence>
<accession>A0A0F4LBW4</accession>
<reference evidence="3 4" key="1">
    <citation type="submission" date="2014-12" db="EMBL/GenBank/DDBJ databases">
        <title>Comparative genomics of the lactic acid bacteria isolated from the honey bee gut.</title>
        <authorList>
            <person name="Ellegaard K.M."/>
            <person name="Tamarit D."/>
            <person name="Javelind E."/>
            <person name="Olofsson T."/>
            <person name="Andersson S.G."/>
            <person name="Vasquez A."/>
        </authorList>
    </citation>
    <scope>NUCLEOTIDE SEQUENCE [LARGE SCALE GENOMIC DNA]</scope>
    <source>
        <strain evidence="3 4">Biut2</strain>
    </source>
</reference>
<name>A0A0F4LBW4_9LACO</name>
<proteinExistence type="predicted"/>
<dbReference type="PROSITE" id="PS51257">
    <property type="entry name" value="PROKAR_LIPOPROTEIN"/>
    <property type="match status" value="1"/>
</dbReference>
<dbReference type="STRING" id="1218493.JF76_06550"/>
<feature type="signal peptide" evidence="2">
    <location>
        <begin position="1"/>
        <end position="20"/>
    </location>
</feature>
<feature type="compositionally biased region" description="Polar residues" evidence="1">
    <location>
        <begin position="52"/>
        <end position="63"/>
    </location>
</feature>
<evidence type="ECO:0000313" key="3">
    <source>
        <dbReference type="EMBL" id="KJY56347.1"/>
    </source>
</evidence>
<dbReference type="AlphaFoldDB" id="A0A0F4LBW4"/>
<dbReference type="Proteomes" id="UP000033533">
    <property type="component" value="Unassembled WGS sequence"/>
</dbReference>
<feature type="chain" id="PRO_5038858163" description="DUF4767 domain-containing protein" evidence="2">
    <location>
        <begin position="21"/>
        <end position="350"/>
    </location>
</feature>
<dbReference type="RefSeq" id="WP_156962748.1">
    <property type="nucleotide sequence ID" value="NZ_KQ033871.1"/>
</dbReference>
<dbReference type="HOGENOM" id="CLU_067778_0_0_9"/>
<protein>
    <recommendedName>
        <fullName evidence="5">DUF4767 domain-containing protein</fullName>
    </recommendedName>
</protein>
<gene>
    <name evidence="3" type="ORF">JF76_06550</name>
</gene>
<feature type="region of interest" description="Disordered" evidence="1">
    <location>
        <begin position="50"/>
        <end position="69"/>
    </location>
</feature>
<evidence type="ECO:0008006" key="5">
    <source>
        <dbReference type="Google" id="ProtNLM"/>
    </source>
</evidence>
<dbReference type="PATRIC" id="fig|1218493.3.peg.699"/>
<dbReference type="EMBL" id="JXBY01000016">
    <property type="protein sequence ID" value="KJY56347.1"/>
    <property type="molecule type" value="Genomic_DNA"/>
</dbReference>